<dbReference type="InterPro" id="IPR050952">
    <property type="entry name" value="TRIM-NHL_E3_ligases"/>
</dbReference>
<dbReference type="SUPFAM" id="SSF101898">
    <property type="entry name" value="NHL repeat"/>
    <property type="match status" value="1"/>
</dbReference>
<keyword evidence="4" id="KW-1185">Reference proteome</keyword>
<dbReference type="PANTHER" id="PTHR24104">
    <property type="entry name" value="E3 UBIQUITIN-PROTEIN LIGASE NHLRC1-RELATED"/>
    <property type="match status" value="1"/>
</dbReference>
<dbReference type="PANTHER" id="PTHR24104:SF25">
    <property type="entry name" value="PROTEIN LIN-41"/>
    <property type="match status" value="1"/>
</dbReference>
<name>A0A8W8JF83_MAGGI</name>
<dbReference type="GO" id="GO:0008270">
    <property type="term" value="F:zinc ion binding"/>
    <property type="evidence" value="ECO:0007669"/>
    <property type="project" value="UniProtKB-KW"/>
</dbReference>
<dbReference type="GO" id="GO:0061630">
    <property type="term" value="F:ubiquitin protein ligase activity"/>
    <property type="evidence" value="ECO:0007669"/>
    <property type="project" value="TreeGrafter"/>
</dbReference>
<protein>
    <recommendedName>
        <fullName evidence="5">Tripartite motif-containing protein 2</fullName>
    </recommendedName>
</protein>
<evidence type="ECO:0000256" key="1">
    <source>
        <dbReference type="ARBA" id="ARBA00022737"/>
    </source>
</evidence>
<dbReference type="EnsemblMetazoa" id="G18939.23">
    <property type="protein sequence ID" value="G18939.23:cds"/>
    <property type="gene ID" value="G18939"/>
</dbReference>
<organism evidence="3 4">
    <name type="scientific">Magallana gigas</name>
    <name type="common">Pacific oyster</name>
    <name type="synonym">Crassostrea gigas</name>
    <dbReference type="NCBI Taxonomy" id="29159"/>
    <lineage>
        <taxon>Eukaryota</taxon>
        <taxon>Metazoa</taxon>
        <taxon>Spiralia</taxon>
        <taxon>Lophotrochozoa</taxon>
        <taxon>Mollusca</taxon>
        <taxon>Bivalvia</taxon>
        <taxon>Autobranchia</taxon>
        <taxon>Pteriomorphia</taxon>
        <taxon>Ostreida</taxon>
        <taxon>Ostreoidea</taxon>
        <taxon>Ostreidae</taxon>
        <taxon>Magallana</taxon>
    </lineage>
</organism>
<dbReference type="Gene3D" id="2.120.10.30">
    <property type="entry name" value="TolB, C-terminal domain"/>
    <property type="match status" value="1"/>
</dbReference>
<keyword evidence="1" id="KW-0677">Repeat</keyword>
<dbReference type="Proteomes" id="UP000005408">
    <property type="component" value="Unassembled WGS sequence"/>
</dbReference>
<sequence length="429" mass="48477">IVSNIPVQKADLNKNSKKLTTALEKHGEDLHREIDIAIKKLKSDVDEMESKYLVVLDKQENEIKRTISQITQDIADLKKLLNSNDVSLVSAYKSRIAEFRRLPPKLTVSLPRFTPQKINKEQIYQQIGSLSALSIKTEEHGYTMDSPGAESSPPDRPLIDVPLIITDINTEYGESNRLCSVSCLSDDELWTFGQDNMMRLYNLHGKLVKSIKTKSGEMQEDIAVTQSGELVYTDPSDRTVNIVKNTQIQTVIRLRGWRPLHVCSTSSGDLLVVMITDDKKQAKVVRYSGSTEKQTIQYNDKGQPLYSSENYTKYISENKNLDICVADNKARTIVVVNQAGKLRFTYTGPPSTTKGSFDPAGITTDSQGRILTSDLNNHRIHILDQDGQFLHYIDNCHLEYPWGLCVDTRDKLFVGEPLTGKVKKIQYYM</sequence>
<dbReference type="InterPro" id="IPR011042">
    <property type="entry name" value="6-blade_b-propeller_TolB-like"/>
</dbReference>
<evidence type="ECO:0000313" key="3">
    <source>
        <dbReference type="EnsemblMetazoa" id="G18939.23:cds"/>
    </source>
</evidence>
<reference evidence="3" key="1">
    <citation type="submission" date="2022-08" db="UniProtKB">
        <authorList>
            <consortium name="EnsemblMetazoa"/>
        </authorList>
    </citation>
    <scope>IDENTIFICATION</scope>
    <source>
        <strain evidence="3">05x7-T-G4-1.051#20</strain>
    </source>
</reference>
<evidence type="ECO:0000313" key="4">
    <source>
        <dbReference type="Proteomes" id="UP000005408"/>
    </source>
</evidence>
<dbReference type="AlphaFoldDB" id="A0A8W8JF83"/>
<evidence type="ECO:0000256" key="2">
    <source>
        <dbReference type="PROSITE-ProRule" id="PRU00504"/>
    </source>
</evidence>
<evidence type="ECO:0008006" key="5">
    <source>
        <dbReference type="Google" id="ProtNLM"/>
    </source>
</evidence>
<accession>A0A8W8JF83</accession>
<dbReference type="GO" id="GO:0000209">
    <property type="term" value="P:protein polyubiquitination"/>
    <property type="evidence" value="ECO:0007669"/>
    <property type="project" value="TreeGrafter"/>
</dbReference>
<dbReference type="GO" id="GO:0043161">
    <property type="term" value="P:proteasome-mediated ubiquitin-dependent protein catabolic process"/>
    <property type="evidence" value="ECO:0007669"/>
    <property type="project" value="TreeGrafter"/>
</dbReference>
<dbReference type="PROSITE" id="PS51125">
    <property type="entry name" value="NHL"/>
    <property type="match status" value="1"/>
</dbReference>
<proteinExistence type="predicted"/>
<feature type="repeat" description="NHL" evidence="2">
    <location>
        <begin position="359"/>
        <end position="386"/>
    </location>
</feature>
<dbReference type="Pfam" id="PF01436">
    <property type="entry name" value="NHL"/>
    <property type="match status" value="1"/>
</dbReference>
<dbReference type="InterPro" id="IPR001258">
    <property type="entry name" value="NHL_repeat"/>
</dbReference>